<feature type="compositionally biased region" description="Low complexity" evidence="1">
    <location>
        <begin position="671"/>
        <end position="682"/>
    </location>
</feature>
<feature type="region of interest" description="Disordered" evidence="1">
    <location>
        <begin position="650"/>
        <end position="720"/>
    </location>
</feature>
<feature type="compositionally biased region" description="Low complexity" evidence="1">
    <location>
        <begin position="881"/>
        <end position="892"/>
    </location>
</feature>
<feature type="compositionally biased region" description="Low complexity" evidence="1">
    <location>
        <begin position="697"/>
        <end position="720"/>
    </location>
</feature>
<feature type="compositionally biased region" description="Low complexity" evidence="1">
    <location>
        <begin position="1236"/>
        <end position="1253"/>
    </location>
</feature>
<name>A0A8B7NWH3_HYAAZ</name>
<proteinExistence type="predicted"/>
<feature type="compositionally biased region" description="Polar residues" evidence="1">
    <location>
        <begin position="660"/>
        <end position="669"/>
    </location>
</feature>
<evidence type="ECO:0000313" key="4">
    <source>
        <dbReference type="RefSeq" id="XP_018018113.2"/>
    </source>
</evidence>
<feature type="region of interest" description="Disordered" evidence="1">
    <location>
        <begin position="735"/>
        <end position="771"/>
    </location>
</feature>
<feature type="compositionally biased region" description="Polar residues" evidence="1">
    <location>
        <begin position="683"/>
        <end position="696"/>
    </location>
</feature>
<feature type="compositionally biased region" description="Polar residues" evidence="1">
    <location>
        <begin position="893"/>
        <end position="907"/>
    </location>
</feature>
<sequence>MQGSQIRRTNSQSRGDISRDEPPRSPPILPRAEEGLWSGLQNERVVVPSRRASRCRRGLTSHGRRTVTLVAPFTSGVSSPLLGLVVSLVLLFSFSDGFSKPFAPGIYNFSIPHISGLKKVSLKSSNHYFGVNDALGSSRFVETPVTHPAGAEEVVSRRRLSPADHNDVVTNDAGFMQELQADDLLSPVIKEIRNCCGDSQLTKFSHGDGRMNIELHDIEPASFVIPLDQPFLSEDRPNSKDVEPVFKLEENEPPNPGIIEPKNSTRLSQFQAKNLPIRKFSLIYDDTNVPSDFKLNSKVDDSKRYRRAIMPHIFENITKADLVVVAGLATDLINWLQNSWTKPKKIVAEDSIGMQKKNSVNWHMSEHNKEEQNILQKRLLNKKNKKRKHNLASAMNGLNYKVSNGLVPSRSRIGEDFNSDKGFVSDTGNENDFTSWKSESYVREEETVGGGAYRPPAYVIKHKDLMEGRQLFGLGLFTGTLLNFLRDPIVLFLIFWFNLWISYASIATLYNGFNFVTGFFTGGSVSAGATASTSSPASIAPIISVGAVGGSGASMDDPTSVVIIEATFAPPTAGPGYPSPPSTQSNMSIEHPSPPSPTPEKVTEETNTLDPLVFFTTARPPLTKPPDLLISGKPTAMGITLIASSEISSIEETTQSVSEGTASTSTVDMNASETSTSTAVTSQMSTVNGAVTSQTFTSVSNESTEEMTTTPTTGTATDFPTSSVIILSTEESITTSSPGVITTDVESSLMSNSTAEMPSVTGSETTDASSTESSLLTIIIPEFALINESTILDPLAFFTTKRPAVTKPANFFNELSTLDPKTTIGPSTIKPSGFFTVSTTVDPLGFVTKPRPIVTKPTTLNTEPSGTFTDSTTVDPLGFVTKPRPIITKPTTSNNEPSETFTDSTTVDPLGFVTKPWPIATKPVTLNIKPNGTFADSTTVDPLGFVTRPRPIITKPAPLLTGSQTSDATMTTDPLGFYTTSRPPHTSAAKTSKRPPVFASLSTNKYQTPQYSTQSTKVSSDSTNMLDFVTFKKPRPTKPAYFMTPPTQEKVHAPKLPTYQPVTLAPSLVNLTGALILHLLGMNETNSLQQVPSTIHPNLDIQETPFLNQSAIKPDSFLQTGYGSGENFPALTQEIIRNLTILLSQIHDISSETTSASLDPWLIPGVAPHNFSAWIASISSSLNPPSATSNYGTSGNHAGGLVPVESQAPGSLINSSTTLESQNHPSHIPVPQIEYGSPSGSSSVSGSTQGSNSDAQLEPQSVMTGACSVVTGA</sequence>
<feature type="region of interest" description="Disordered" evidence="1">
    <location>
        <begin position="1"/>
        <end position="33"/>
    </location>
</feature>
<keyword evidence="2" id="KW-1133">Transmembrane helix</keyword>
<keyword evidence="3" id="KW-1185">Reference proteome</keyword>
<reference evidence="4" key="1">
    <citation type="submission" date="2025-08" db="UniProtKB">
        <authorList>
            <consortium name="RefSeq"/>
        </authorList>
    </citation>
    <scope>IDENTIFICATION</scope>
    <source>
        <tissue evidence="4">Whole organism</tissue>
    </source>
</reference>
<dbReference type="AlphaFoldDB" id="A0A8B7NWH3"/>
<evidence type="ECO:0000256" key="1">
    <source>
        <dbReference type="SAM" id="MobiDB-lite"/>
    </source>
</evidence>
<feature type="compositionally biased region" description="Low complexity" evidence="1">
    <location>
        <begin position="761"/>
        <end position="771"/>
    </location>
</feature>
<dbReference type="OrthoDB" id="10676422at2759"/>
<feature type="region of interest" description="Disordered" evidence="1">
    <location>
        <begin position="855"/>
        <end position="874"/>
    </location>
</feature>
<feature type="compositionally biased region" description="Polar residues" evidence="1">
    <location>
        <begin position="1000"/>
        <end position="1018"/>
    </location>
</feature>
<keyword evidence="2" id="KW-0812">Transmembrane</keyword>
<feature type="transmembrane region" description="Helical" evidence="2">
    <location>
        <begin position="69"/>
        <end position="92"/>
    </location>
</feature>
<feature type="compositionally biased region" description="Polar residues" evidence="1">
    <location>
        <begin position="856"/>
        <end position="874"/>
    </location>
</feature>
<keyword evidence="2" id="KW-0472">Membrane</keyword>
<feature type="compositionally biased region" description="Polar residues" evidence="1">
    <location>
        <begin position="738"/>
        <end position="756"/>
    </location>
</feature>
<feature type="compositionally biased region" description="Polar residues" evidence="1">
    <location>
        <begin position="1185"/>
        <end position="1196"/>
    </location>
</feature>
<dbReference type="Proteomes" id="UP000694843">
    <property type="component" value="Unplaced"/>
</dbReference>
<feature type="compositionally biased region" description="Polar residues" evidence="1">
    <location>
        <begin position="1"/>
        <end position="15"/>
    </location>
</feature>
<organism evidence="3 4">
    <name type="scientific">Hyalella azteca</name>
    <name type="common">Amphipod</name>
    <dbReference type="NCBI Taxonomy" id="294128"/>
    <lineage>
        <taxon>Eukaryota</taxon>
        <taxon>Metazoa</taxon>
        <taxon>Ecdysozoa</taxon>
        <taxon>Arthropoda</taxon>
        <taxon>Crustacea</taxon>
        <taxon>Multicrustacea</taxon>
        <taxon>Malacostraca</taxon>
        <taxon>Eumalacostraca</taxon>
        <taxon>Peracarida</taxon>
        <taxon>Amphipoda</taxon>
        <taxon>Senticaudata</taxon>
        <taxon>Talitrida</taxon>
        <taxon>Talitroidea</taxon>
        <taxon>Hyalellidae</taxon>
        <taxon>Hyalella</taxon>
    </lineage>
</organism>
<feature type="region of interest" description="Disordered" evidence="1">
    <location>
        <begin position="572"/>
        <end position="605"/>
    </location>
</feature>
<accession>A0A8B7NWH3</accession>
<protein>
    <submittedName>
        <fullName evidence="4">Mucin-5AC</fullName>
    </submittedName>
</protein>
<feature type="compositionally biased region" description="Polar residues" evidence="1">
    <location>
        <begin position="1208"/>
        <end position="1225"/>
    </location>
</feature>
<dbReference type="RefSeq" id="XP_018018113.2">
    <property type="nucleotide sequence ID" value="XM_018162624.2"/>
</dbReference>
<dbReference type="GeneID" id="108674663"/>
<dbReference type="KEGG" id="hazt:108674663"/>
<feature type="region of interest" description="Disordered" evidence="1">
    <location>
        <begin position="982"/>
        <end position="1018"/>
    </location>
</feature>
<gene>
    <name evidence="4" type="primary">LOC108674663</name>
</gene>
<feature type="region of interest" description="Disordered" evidence="1">
    <location>
        <begin position="881"/>
        <end position="907"/>
    </location>
</feature>
<evidence type="ECO:0000256" key="2">
    <source>
        <dbReference type="SAM" id="Phobius"/>
    </source>
</evidence>
<feature type="region of interest" description="Disordered" evidence="1">
    <location>
        <begin position="1185"/>
        <end position="1261"/>
    </location>
</feature>
<feature type="compositionally biased region" description="Low complexity" evidence="1">
    <location>
        <begin position="650"/>
        <end position="659"/>
    </location>
</feature>
<evidence type="ECO:0000313" key="3">
    <source>
        <dbReference type="Proteomes" id="UP000694843"/>
    </source>
</evidence>